<keyword evidence="2" id="KW-1185">Reference proteome</keyword>
<sequence length="226" mass="26643">MKGFINSYFFSTSSDEWELSSFIETYNEHKPIFSKQNCFYHYKESLQNICNTPKFNSNDKDMARSLLKSFNEDKDKYVELIKNQQNSIKLNIQDSVSILHYSNKLSSIYVTYKYFKLCITIESDDESCYEESNTIFGDKTVSWIVNSIDIYYQLIKYKAAGVTRTRPEYYNIIFFSNKNEGFLGTLDNNIIVQMCKDIEYGVIKESFENEIESFINNIVNQDIKKK</sequence>
<protein>
    <submittedName>
        <fullName evidence="1">456_t:CDS:1</fullName>
    </submittedName>
</protein>
<gene>
    <name evidence="1" type="ORF">DERYTH_LOCUS881</name>
</gene>
<reference evidence="1" key="1">
    <citation type="submission" date="2021-06" db="EMBL/GenBank/DDBJ databases">
        <authorList>
            <person name="Kallberg Y."/>
            <person name="Tangrot J."/>
            <person name="Rosling A."/>
        </authorList>
    </citation>
    <scope>NUCLEOTIDE SEQUENCE</scope>
    <source>
        <strain evidence="1">MA453B</strain>
    </source>
</reference>
<evidence type="ECO:0000313" key="1">
    <source>
        <dbReference type="EMBL" id="CAG8458316.1"/>
    </source>
</evidence>
<dbReference type="AlphaFoldDB" id="A0A9N8YYG5"/>
<evidence type="ECO:0000313" key="2">
    <source>
        <dbReference type="Proteomes" id="UP000789405"/>
    </source>
</evidence>
<name>A0A9N8YYG5_9GLOM</name>
<accession>A0A9N8YYG5</accession>
<dbReference type="EMBL" id="CAJVPY010000213">
    <property type="protein sequence ID" value="CAG8458316.1"/>
    <property type="molecule type" value="Genomic_DNA"/>
</dbReference>
<comment type="caution">
    <text evidence="1">The sequence shown here is derived from an EMBL/GenBank/DDBJ whole genome shotgun (WGS) entry which is preliminary data.</text>
</comment>
<proteinExistence type="predicted"/>
<dbReference type="Proteomes" id="UP000789405">
    <property type="component" value="Unassembled WGS sequence"/>
</dbReference>
<organism evidence="1 2">
    <name type="scientific">Dentiscutata erythropus</name>
    <dbReference type="NCBI Taxonomy" id="1348616"/>
    <lineage>
        <taxon>Eukaryota</taxon>
        <taxon>Fungi</taxon>
        <taxon>Fungi incertae sedis</taxon>
        <taxon>Mucoromycota</taxon>
        <taxon>Glomeromycotina</taxon>
        <taxon>Glomeromycetes</taxon>
        <taxon>Diversisporales</taxon>
        <taxon>Gigasporaceae</taxon>
        <taxon>Dentiscutata</taxon>
    </lineage>
</organism>